<dbReference type="InterPro" id="IPR021800">
    <property type="entry name" value="DUF3369"/>
</dbReference>
<dbReference type="OrthoDB" id="7326651at2"/>
<evidence type="ECO:0000259" key="2">
    <source>
        <dbReference type="PROSITE" id="PS50110"/>
    </source>
</evidence>
<comment type="caution">
    <text evidence="4">The sequence shown here is derived from an EMBL/GenBank/DDBJ whole genome shotgun (WGS) entry which is preliminary data.</text>
</comment>
<sequence length="730" mass="80291">MRQDERPLDIYDDLQAADGTAKAPRSWKILVVDDDEDVHRATKFALRGITILDRPIELFFAASRSEAQAAIATLDDIAVALIDVVMETQDAGLKLVEDLRGAGLGDMRIVLRTGYPGYAPEVAVATNYEIDDYHTKEELTRTRLITVLTTAIRAYDRIRAISKSRKGLEQIIESARQIFQRTSLELFAQGVLTQIAALLRLEPSGFVSIQPGDGTEMKVILGIGSFCALTGANLADTGEAITRLFESHRNSDEPVFNDGYMGLHFRNENGREMFAVLETEGTFDSEDLDLLRLFSSNISIGFKNLALIEALDRLAFHDSVLDLPNQNAFEQALAQAIARGSNGQVIEIKVSAFQPLVAAFGRSTAIRLMQKAYERLDRLGHGHCRISLVAEGALGVIDEEKRMTPEGLAETMNRPYRIDDVELAPQPTSVIVPLSQLPADPVQASRSAAAAFVHVRQNNKGQHVIYDAAQHQAVLRQQMLQMALKDHTRTFAGFAVFLQPKVDLESRSICGAEALLRWTMAGQTVSPAEFIPIAETIGLTRPLTEFVLTQVAEWVGRRRAAGLRLTPVAVNLSMADLNIPGFAEWLIATVQALGLSPDLLEFEVTEAVAMHETVATQQIEQLSADGFRISLDDFGTGYSSLGYFDSLPISTIKIDRRFIGKLTVESAYQNLSAVIVAMTERLGVNCVAEGIETEEQLEALKLLGCRIGQGYLFGRPEPIDSFSRRIDMPG</sequence>
<evidence type="ECO:0000256" key="1">
    <source>
        <dbReference type="PROSITE-ProRule" id="PRU00169"/>
    </source>
</evidence>
<dbReference type="EMBL" id="VHLG01000011">
    <property type="protein sequence ID" value="TPW28899.1"/>
    <property type="molecule type" value="Genomic_DNA"/>
</dbReference>
<keyword evidence="5" id="KW-1185">Reference proteome</keyword>
<organism evidence="4 5">
    <name type="scientific">Martelella alba</name>
    <dbReference type="NCBI Taxonomy" id="2590451"/>
    <lineage>
        <taxon>Bacteria</taxon>
        <taxon>Pseudomonadati</taxon>
        <taxon>Pseudomonadota</taxon>
        <taxon>Alphaproteobacteria</taxon>
        <taxon>Hyphomicrobiales</taxon>
        <taxon>Aurantimonadaceae</taxon>
        <taxon>Martelella</taxon>
    </lineage>
</organism>
<feature type="domain" description="EAL" evidence="3">
    <location>
        <begin position="473"/>
        <end position="730"/>
    </location>
</feature>
<dbReference type="Pfam" id="PF00563">
    <property type="entry name" value="EAL"/>
    <property type="match status" value="1"/>
</dbReference>
<dbReference type="GO" id="GO:0000160">
    <property type="term" value="P:phosphorelay signal transduction system"/>
    <property type="evidence" value="ECO:0007669"/>
    <property type="project" value="InterPro"/>
</dbReference>
<dbReference type="PROSITE" id="PS50883">
    <property type="entry name" value="EAL"/>
    <property type="match status" value="1"/>
</dbReference>
<dbReference type="SMART" id="SM00267">
    <property type="entry name" value="GGDEF"/>
    <property type="match status" value="1"/>
</dbReference>
<protein>
    <submittedName>
        <fullName evidence="4">EAL domain-containing protein</fullName>
    </submittedName>
</protein>
<dbReference type="Pfam" id="PF11849">
    <property type="entry name" value="DUF3369"/>
    <property type="match status" value="1"/>
</dbReference>
<evidence type="ECO:0000259" key="3">
    <source>
        <dbReference type="PROSITE" id="PS50883"/>
    </source>
</evidence>
<gene>
    <name evidence="4" type="ORF">FJU08_16375</name>
</gene>
<dbReference type="AlphaFoldDB" id="A0A506U8K5"/>
<dbReference type="InterPro" id="IPR011006">
    <property type="entry name" value="CheY-like_superfamily"/>
</dbReference>
<name>A0A506U8K5_9HYPH</name>
<proteinExistence type="predicted"/>
<dbReference type="Gene3D" id="3.30.70.270">
    <property type="match status" value="1"/>
</dbReference>
<evidence type="ECO:0000313" key="5">
    <source>
        <dbReference type="Proteomes" id="UP000318801"/>
    </source>
</evidence>
<dbReference type="InterPro" id="IPR000160">
    <property type="entry name" value="GGDEF_dom"/>
</dbReference>
<dbReference type="Proteomes" id="UP000318801">
    <property type="component" value="Unassembled WGS sequence"/>
</dbReference>
<feature type="domain" description="Response regulatory" evidence="2">
    <location>
        <begin position="28"/>
        <end position="151"/>
    </location>
</feature>
<accession>A0A506U8K5</accession>
<dbReference type="InterPro" id="IPR035919">
    <property type="entry name" value="EAL_sf"/>
</dbReference>
<keyword evidence="1" id="KW-0597">Phosphoprotein</keyword>
<dbReference type="CDD" id="cd01948">
    <property type="entry name" value="EAL"/>
    <property type="match status" value="1"/>
</dbReference>
<dbReference type="RefSeq" id="WP_141150098.1">
    <property type="nucleotide sequence ID" value="NZ_VHLG01000011.1"/>
</dbReference>
<dbReference type="PANTHER" id="PTHR33121">
    <property type="entry name" value="CYCLIC DI-GMP PHOSPHODIESTERASE PDEF"/>
    <property type="match status" value="1"/>
</dbReference>
<dbReference type="InterPro" id="IPR043128">
    <property type="entry name" value="Rev_trsase/Diguanyl_cyclase"/>
</dbReference>
<dbReference type="GO" id="GO:0071111">
    <property type="term" value="F:cyclic-guanylate-specific phosphodiesterase activity"/>
    <property type="evidence" value="ECO:0007669"/>
    <property type="project" value="InterPro"/>
</dbReference>
<evidence type="ECO:0000313" key="4">
    <source>
        <dbReference type="EMBL" id="TPW28899.1"/>
    </source>
</evidence>
<dbReference type="SUPFAM" id="SSF52172">
    <property type="entry name" value="CheY-like"/>
    <property type="match status" value="1"/>
</dbReference>
<feature type="modified residue" description="4-aspartylphosphate" evidence="1">
    <location>
        <position position="83"/>
    </location>
</feature>
<reference evidence="4 5" key="1">
    <citation type="submission" date="2019-06" db="EMBL/GenBank/DDBJ databases">
        <authorList>
            <person name="Li M."/>
        </authorList>
    </citation>
    <scope>NUCLEOTIDE SEQUENCE [LARGE SCALE GENOMIC DNA]</scope>
    <source>
        <strain evidence="4 5">BGMRC2036</strain>
    </source>
</reference>
<dbReference type="PANTHER" id="PTHR33121:SF70">
    <property type="entry name" value="SIGNALING PROTEIN YKOW"/>
    <property type="match status" value="1"/>
</dbReference>
<dbReference type="InterPro" id="IPR050706">
    <property type="entry name" value="Cyclic-di-GMP_PDE-like"/>
</dbReference>
<dbReference type="Gene3D" id="3.40.50.2300">
    <property type="match status" value="1"/>
</dbReference>
<dbReference type="InterPro" id="IPR001633">
    <property type="entry name" value="EAL_dom"/>
</dbReference>
<dbReference type="InterPro" id="IPR001789">
    <property type="entry name" value="Sig_transdc_resp-reg_receiver"/>
</dbReference>
<dbReference type="PROSITE" id="PS50110">
    <property type="entry name" value="RESPONSE_REGULATORY"/>
    <property type="match status" value="1"/>
</dbReference>
<dbReference type="SMART" id="SM00052">
    <property type="entry name" value="EAL"/>
    <property type="match status" value="1"/>
</dbReference>
<dbReference type="SUPFAM" id="SSF141868">
    <property type="entry name" value="EAL domain-like"/>
    <property type="match status" value="1"/>
</dbReference>
<dbReference type="Gene3D" id="3.20.20.450">
    <property type="entry name" value="EAL domain"/>
    <property type="match status" value="1"/>
</dbReference>